<reference evidence="3 4" key="1">
    <citation type="submission" date="2013-05" db="EMBL/GenBank/DDBJ databases">
        <title>Genome assembly of Chondromyces apiculatus DSM 436.</title>
        <authorList>
            <person name="Sharma G."/>
            <person name="Khatri I."/>
            <person name="Kaur C."/>
            <person name="Mayilraj S."/>
            <person name="Subramanian S."/>
        </authorList>
    </citation>
    <scope>NUCLEOTIDE SEQUENCE [LARGE SCALE GENOMIC DNA]</scope>
    <source>
        <strain evidence="3 4">DSM 436</strain>
    </source>
</reference>
<dbReference type="RefSeq" id="WP_156040985.1">
    <property type="nucleotide sequence ID" value="NZ_ASRX01000030.1"/>
</dbReference>
<proteinExistence type="predicted"/>
<sequence length="403" mass="43217">MSVPPRLLFAFGAVMLVACSKGGGGDNATGASAPEGEHQPLVSFEGYVYVDAGATDYVISERVRQQILSVFPALRKSHVLVSKREVAGVKGDAFEREPVVAVDTALDARRPAVRVRYRYLTRADVSRSVEGREEVELAVLHRTRGPDARRIVRECTVLDPEDRRSESAINLDFNATIPGCKAAIQAEQAAIDAARAKLAPAPEGRGEQIPVEELTRLYLPVRVVLESPTAGAPLGVFPRYEPFNPSAAVASPVAIAMARIAPPGAATGEAPPSAAAAGAPSGTPSGAREEWEAPEEHEPLVVEPEQRQALGAAVAERIERAARDEEEGPSEPPPPKEASVSAPPAPRAPGPPRSVRHEETMGERFDSIFEQLFQMKFLAIWISLLAVIPVLVTDRKKKKPTPE</sequence>
<feature type="region of interest" description="Disordered" evidence="1">
    <location>
        <begin position="265"/>
        <end position="306"/>
    </location>
</feature>
<evidence type="ECO:0000256" key="2">
    <source>
        <dbReference type="SAM" id="Phobius"/>
    </source>
</evidence>
<feature type="region of interest" description="Disordered" evidence="1">
    <location>
        <begin position="321"/>
        <end position="357"/>
    </location>
</feature>
<dbReference type="Proteomes" id="UP000019678">
    <property type="component" value="Unassembled WGS sequence"/>
</dbReference>
<dbReference type="AlphaFoldDB" id="A0A017T691"/>
<evidence type="ECO:0000313" key="3">
    <source>
        <dbReference type="EMBL" id="EYF04783.1"/>
    </source>
</evidence>
<feature type="compositionally biased region" description="Low complexity" evidence="1">
    <location>
        <begin position="265"/>
        <end position="286"/>
    </location>
</feature>
<keyword evidence="4" id="KW-1185">Reference proteome</keyword>
<gene>
    <name evidence="3" type="ORF">CAP_4259</name>
</gene>
<keyword evidence="2" id="KW-0472">Membrane</keyword>
<evidence type="ECO:0008006" key="5">
    <source>
        <dbReference type="Google" id="ProtNLM"/>
    </source>
</evidence>
<organism evidence="3 4">
    <name type="scientific">Chondromyces apiculatus DSM 436</name>
    <dbReference type="NCBI Taxonomy" id="1192034"/>
    <lineage>
        <taxon>Bacteria</taxon>
        <taxon>Pseudomonadati</taxon>
        <taxon>Myxococcota</taxon>
        <taxon>Polyangia</taxon>
        <taxon>Polyangiales</taxon>
        <taxon>Polyangiaceae</taxon>
        <taxon>Chondromyces</taxon>
    </lineage>
</organism>
<name>A0A017T691_9BACT</name>
<comment type="caution">
    <text evidence="3">The sequence shown here is derived from an EMBL/GenBank/DDBJ whole genome shotgun (WGS) entry which is preliminary data.</text>
</comment>
<feature type="transmembrane region" description="Helical" evidence="2">
    <location>
        <begin position="373"/>
        <end position="392"/>
    </location>
</feature>
<keyword evidence="2" id="KW-0812">Transmembrane</keyword>
<dbReference type="OrthoDB" id="5500700at2"/>
<evidence type="ECO:0000256" key="1">
    <source>
        <dbReference type="SAM" id="MobiDB-lite"/>
    </source>
</evidence>
<feature type="compositionally biased region" description="Basic and acidic residues" evidence="1">
    <location>
        <begin position="287"/>
        <end position="306"/>
    </location>
</feature>
<protein>
    <recommendedName>
        <fullName evidence="5">Lipoprotein</fullName>
    </recommendedName>
</protein>
<feature type="compositionally biased region" description="Pro residues" evidence="1">
    <location>
        <begin position="343"/>
        <end position="352"/>
    </location>
</feature>
<evidence type="ECO:0000313" key="4">
    <source>
        <dbReference type="Proteomes" id="UP000019678"/>
    </source>
</evidence>
<accession>A0A017T691</accession>
<dbReference type="EMBL" id="ASRX01000030">
    <property type="protein sequence ID" value="EYF04783.1"/>
    <property type="molecule type" value="Genomic_DNA"/>
</dbReference>
<dbReference type="PROSITE" id="PS51257">
    <property type="entry name" value="PROKAR_LIPOPROTEIN"/>
    <property type="match status" value="1"/>
</dbReference>
<keyword evidence="2" id="KW-1133">Transmembrane helix</keyword>